<accession>A0A7J8FYZ2</accession>
<organism evidence="2 3">
    <name type="scientific">Molossus molossus</name>
    <name type="common">Pallas' mastiff bat</name>
    <name type="synonym">Vespertilio molossus</name>
    <dbReference type="NCBI Taxonomy" id="27622"/>
    <lineage>
        <taxon>Eukaryota</taxon>
        <taxon>Metazoa</taxon>
        <taxon>Chordata</taxon>
        <taxon>Craniata</taxon>
        <taxon>Vertebrata</taxon>
        <taxon>Euteleostomi</taxon>
        <taxon>Mammalia</taxon>
        <taxon>Eutheria</taxon>
        <taxon>Laurasiatheria</taxon>
        <taxon>Chiroptera</taxon>
        <taxon>Yangochiroptera</taxon>
        <taxon>Molossidae</taxon>
        <taxon>Molossus</taxon>
    </lineage>
</organism>
<dbReference type="Proteomes" id="UP000550707">
    <property type="component" value="Unassembled WGS sequence"/>
</dbReference>
<keyword evidence="3" id="KW-1185">Reference proteome</keyword>
<gene>
    <name evidence="2" type="ORF">HJG59_008158</name>
</gene>
<protein>
    <submittedName>
        <fullName evidence="2">Uncharacterized protein</fullName>
    </submittedName>
</protein>
<dbReference type="AlphaFoldDB" id="A0A7J8FYZ2"/>
<evidence type="ECO:0000256" key="1">
    <source>
        <dbReference type="SAM" id="MobiDB-lite"/>
    </source>
</evidence>
<proteinExistence type="predicted"/>
<evidence type="ECO:0000313" key="3">
    <source>
        <dbReference type="Proteomes" id="UP000550707"/>
    </source>
</evidence>
<comment type="caution">
    <text evidence="2">The sequence shown here is derived from an EMBL/GenBank/DDBJ whole genome shotgun (WGS) entry which is preliminary data.</text>
</comment>
<dbReference type="EMBL" id="JACASF010000010">
    <property type="protein sequence ID" value="KAF6452811.1"/>
    <property type="molecule type" value="Genomic_DNA"/>
</dbReference>
<evidence type="ECO:0000313" key="2">
    <source>
        <dbReference type="EMBL" id="KAF6452811.1"/>
    </source>
</evidence>
<name>A0A7J8FYZ2_MOLMO</name>
<sequence length="154" mass="16642">MDLIPSGGHAGGGQLMFSLTDVSISLSLSLPLSLSKINQFKRSYLGQVISSLPSLVSLLKKKKKGSGWFGSAVRASARGLVPAKGTYLNCSLFLVPDGVVQEVATQRVSFTSMFLSLSLSLPLYLNKNGKMSSGEDTKKRILERKREGERETSM</sequence>
<feature type="compositionally biased region" description="Basic and acidic residues" evidence="1">
    <location>
        <begin position="133"/>
        <end position="154"/>
    </location>
</feature>
<feature type="region of interest" description="Disordered" evidence="1">
    <location>
        <begin position="131"/>
        <end position="154"/>
    </location>
</feature>
<dbReference type="InParanoid" id="A0A7J8FYZ2"/>
<reference evidence="2 3" key="1">
    <citation type="journal article" date="2020" name="Nature">
        <title>Six reference-quality genomes reveal evolution of bat adaptations.</title>
        <authorList>
            <person name="Jebb D."/>
            <person name="Huang Z."/>
            <person name="Pippel M."/>
            <person name="Hughes G.M."/>
            <person name="Lavrichenko K."/>
            <person name="Devanna P."/>
            <person name="Winkler S."/>
            <person name="Jermiin L.S."/>
            <person name="Skirmuntt E.C."/>
            <person name="Katzourakis A."/>
            <person name="Burkitt-Gray L."/>
            <person name="Ray D.A."/>
            <person name="Sullivan K.A.M."/>
            <person name="Roscito J.G."/>
            <person name="Kirilenko B.M."/>
            <person name="Davalos L.M."/>
            <person name="Corthals A.P."/>
            <person name="Power M.L."/>
            <person name="Jones G."/>
            <person name="Ransome R.D."/>
            <person name="Dechmann D.K.N."/>
            <person name="Locatelli A.G."/>
            <person name="Puechmaille S.J."/>
            <person name="Fedrigo O."/>
            <person name="Jarvis E.D."/>
            <person name="Hiller M."/>
            <person name="Vernes S.C."/>
            <person name="Myers E.W."/>
            <person name="Teeling E.C."/>
        </authorList>
    </citation>
    <scope>NUCLEOTIDE SEQUENCE [LARGE SCALE GENOMIC DNA]</scope>
    <source>
        <strain evidence="2">MMolMol1</strain>
        <tissue evidence="2">Muscle</tissue>
    </source>
</reference>